<dbReference type="InterPro" id="IPR008929">
    <property type="entry name" value="Chondroitin_lyas"/>
</dbReference>
<evidence type="ECO:0000313" key="2">
    <source>
        <dbReference type="Proteomes" id="UP000321363"/>
    </source>
</evidence>
<organism evidence="1 2">
    <name type="scientific">Metabacillus litoralis</name>
    <dbReference type="NCBI Taxonomy" id="152268"/>
    <lineage>
        <taxon>Bacteria</taxon>
        <taxon>Bacillati</taxon>
        <taxon>Bacillota</taxon>
        <taxon>Bacilli</taxon>
        <taxon>Bacillales</taxon>
        <taxon>Bacillaceae</taxon>
        <taxon>Metabacillus</taxon>
    </lineage>
</organism>
<gene>
    <name evidence="1" type="ORF">FS935_11855</name>
</gene>
<dbReference type="PANTHER" id="PTHR38045">
    <property type="entry name" value="CHROMOSOME 1, WHOLE GENOME SHOTGUN SEQUENCE"/>
    <property type="match status" value="1"/>
</dbReference>
<dbReference type="SUPFAM" id="SSF48230">
    <property type="entry name" value="Chondroitin AC/alginate lyase"/>
    <property type="match status" value="1"/>
</dbReference>
<dbReference type="Gene3D" id="2.70.98.70">
    <property type="match status" value="1"/>
</dbReference>
<evidence type="ECO:0000313" key="1">
    <source>
        <dbReference type="EMBL" id="TXC90600.1"/>
    </source>
</evidence>
<comment type="caution">
    <text evidence="1">The sequence shown here is derived from an EMBL/GenBank/DDBJ whole genome shotgun (WGS) entry which is preliminary data.</text>
</comment>
<dbReference type="AlphaFoldDB" id="A0A5C6VYE4"/>
<accession>A0A5C6VYE4</accession>
<keyword evidence="2" id="KW-1185">Reference proteome</keyword>
<dbReference type="OrthoDB" id="9793856at2"/>
<evidence type="ECO:0008006" key="3">
    <source>
        <dbReference type="Google" id="ProtNLM"/>
    </source>
</evidence>
<reference evidence="1 2" key="1">
    <citation type="journal article" date="2005" name="Int. J. Syst. Evol. Microbiol.">
        <title>Bacillus litoralis sp. nov., isolated from a tidal flat of the Yellow Sea in Korea.</title>
        <authorList>
            <person name="Yoon J.H."/>
            <person name="Oh T.K."/>
        </authorList>
    </citation>
    <scope>NUCLEOTIDE SEQUENCE [LARGE SCALE GENOMIC DNA]</scope>
    <source>
        <strain evidence="1 2">SW-211</strain>
    </source>
</reference>
<proteinExistence type="predicted"/>
<sequence length="607" mass="71681">MLLEYEQIHALIKKNKSSLLFSSKQEQANWFKEIKEKTVYQSLLLEIKDEATKLLETPLQELTFYEFTIFRETGSRLEYERSYFATRRRLNTFALMTLIEPDEPIYLKELHETIWSICNEYTWCLPAHLKNSTEMDTKLDDQFQQFEDPFYTIDLFAAETAFTLSEILKLTEHIIDPLIQKRMVNEVFRRVLVPFQKQSFDWETSTHNWSAVCAGAIGSAALHLIKDDKQLASILEKVLKAISYYLKGFNNDGACMEGYGYWQYGFGFYVYFADLLKKKTSDEINLFHIQKVHQIALFQQKCFIYKNQVVNFSDSTERGAIFLGLSHYLKTIFPDIEVPEVELRASYDEDHCSRWAPAFRNLLWLDEKLSGNPWRNETYYLKDSQWFISRHDEYVFACKGGHNDEPHNHNDIGHFILQAKGESFFKDLGSGMYCEDYFNQKRYTFLCNGSHGHSVPVINNQFQTEGYNHKSTIIDYFSNQTEDLIEMDLNKAYNMKSLEHLVRKFQWKKNHTPELVLIDTFHFLENPISIVERFITPVMKVIEDSTGIILEGSEKIKVYFDREQLDLIIRENEFINHFGKREELYQLDFTVKKPSKLTSVELSFRFM</sequence>
<dbReference type="PANTHER" id="PTHR38045:SF1">
    <property type="entry name" value="HEPARINASE II_III-LIKE PROTEIN"/>
    <property type="match status" value="1"/>
</dbReference>
<dbReference type="RefSeq" id="WP_146948800.1">
    <property type="nucleotide sequence ID" value="NZ_VOQF01000006.1"/>
</dbReference>
<dbReference type="EMBL" id="VOQF01000006">
    <property type="protein sequence ID" value="TXC90600.1"/>
    <property type="molecule type" value="Genomic_DNA"/>
</dbReference>
<protein>
    <recommendedName>
        <fullName evidence="3">Heparinase II/III-like protein</fullName>
    </recommendedName>
</protein>
<dbReference type="Proteomes" id="UP000321363">
    <property type="component" value="Unassembled WGS sequence"/>
</dbReference>
<name>A0A5C6VYE4_9BACI</name>
<dbReference type="Gene3D" id="1.50.10.100">
    <property type="entry name" value="Chondroitin AC/alginate lyase"/>
    <property type="match status" value="1"/>
</dbReference>